<keyword evidence="2" id="KW-1185">Reference proteome</keyword>
<comment type="caution">
    <text evidence="1">The sequence shown here is derived from an EMBL/GenBank/DDBJ whole genome shotgun (WGS) entry which is preliminary data.</text>
</comment>
<dbReference type="EMBL" id="RCOS01000105">
    <property type="protein sequence ID" value="RSN73931.1"/>
    <property type="molecule type" value="Genomic_DNA"/>
</dbReference>
<dbReference type="RefSeq" id="WP_125671684.1">
    <property type="nucleotide sequence ID" value="NZ_RCOS01000105.1"/>
</dbReference>
<sequence>MVLVPKLRESLARNVLEALKKLRDEGRELILLYTEKSSDACKIIKSGINEAVSEKVEGENLDEEWSSRAVAKASGGGTILTVGEVPKGVLLKIVEKINGKDIKLASLIMRPVFQKDKFLESLDSVISVLKGENGRFDLSKREEIGLELLEI</sequence>
<dbReference type="AlphaFoldDB" id="A0A429GJA0"/>
<protein>
    <submittedName>
        <fullName evidence="1">Uncharacterized protein</fullName>
    </submittedName>
</protein>
<name>A0A429GJA0_9CREN</name>
<reference evidence="1 2" key="1">
    <citation type="submission" date="2018-10" db="EMBL/GenBank/DDBJ databases">
        <title>Co-occurring genomic capacity for anaerobic methane metabolism and dissimilatory sulfite reduction discovered in the Korarchaeota.</title>
        <authorList>
            <person name="Mckay L.J."/>
            <person name="Dlakic M."/>
            <person name="Fields M.W."/>
            <person name="Delmont T.O."/>
            <person name="Eren A.M."/>
            <person name="Jay Z.J."/>
            <person name="Klingelsmith K.B."/>
            <person name="Rusch D.B."/>
            <person name="Inskeep W.P."/>
        </authorList>
    </citation>
    <scope>NUCLEOTIDE SEQUENCE [LARGE SCALE GENOMIC DNA]</scope>
    <source>
        <strain evidence="1 2">MDKW</strain>
    </source>
</reference>
<evidence type="ECO:0000313" key="1">
    <source>
        <dbReference type="EMBL" id="RSN73931.1"/>
    </source>
</evidence>
<proteinExistence type="predicted"/>
<dbReference type="Proteomes" id="UP000277582">
    <property type="component" value="Unassembled WGS sequence"/>
</dbReference>
<gene>
    <name evidence="1" type="ORF">D6D85_09115</name>
</gene>
<evidence type="ECO:0000313" key="2">
    <source>
        <dbReference type="Proteomes" id="UP000277582"/>
    </source>
</evidence>
<organism evidence="1 2">
    <name type="scientific">Candidatus Methanodesulfokora washburnensis</name>
    <dbReference type="NCBI Taxonomy" id="2478471"/>
    <lineage>
        <taxon>Archaea</taxon>
        <taxon>Thermoproteota</taxon>
        <taxon>Candidatus Korarchaeia</taxon>
        <taxon>Candidatus Korarchaeia incertae sedis</taxon>
        <taxon>Candidatus Methanodesulfokora</taxon>
    </lineage>
</organism>
<accession>A0A429GJA0</accession>